<evidence type="ECO:0000313" key="2">
    <source>
        <dbReference type="Proteomes" id="UP000529783"/>
    </source>
</evidence>
<protein>
    <submittedName>
        <fullName evidence="1">Uncharacterized protein</fullName>
    </submittedName>
</protein>
<keyword evidence="2" id="KW-1185">Reference proteome</keyword>
<reference evidence="1 2" key="1">
    <citation type="submission" date="2020-07" db="EMBL/GenBank/DDBJ databases">
        <title>Sequencing the genomes of 1000 actinobacteria strains.</title>
        <authorList>
            <person name="Klenk H.-P."/>
        </authorList>
    </citation>
    <scope>NUCLEOTIDE SEQUENCE [LARGE SCALE GENOMIC DNA]</scope>
    <source>
        <strain evidence="1 2">DSM 40398</strain>
    </source>
</reference>
<dbReference type="AlphaFoldDB" id="A0A7Y9EP56"/>
<comment type="caution">
    <text evidence="1">The sequence shown here is derived from an EMBL/GenBank/DDBJ whole genome shotgun (WGS) entry which is preliminary data.</text>
</comment>
<evidence type="ECO:0000313" key="1">
    <source>
        <dbReference type="EMBL" id="NYD51317.1"/>
    </source>
</evidence>
<dbReference type="EMBL" id="JACCBA010000001">
    <property type="protein sequence ID" value="NYD51317.1"/>
    <property type="molecule type" value="Genomic_DNA"/>
</dbReference>
<gene>
    <name evidence="1" type="ORF">BJY14_007300</name>
</gene>
<proteinExistence type="predicted"/>
<accession>A0A7Y9EP56</accession>
<sequence length="64" mass="7240">MAHELKDLTEVMEAESARGVPSFLDVVRWVRRGNRLRDGMRPQKEVRLSKLPTAARATPRPGPC</sequence>
<dbReference type="RefSeq" id="WP_179847724.1">
    <property type="nucleotide sequence ID" value="NZ_JACCBA010000001.1"/>
</dbReference>
<name>A0A7Y9EP56_9ACTN</name>
<dbReference type="Proteomes" id="UP000529783">
    <property type="component" value="Unassembled WGS sequence"/>
</dbReference>
<organism evidence="1 2">
    <name type="scientific">Actinomadura luteofluorescens</name>
    <dbReference type="NCBI Taxonomy" id="46163"/>
    <lineage>
        <taxon>Bacteria</taxon>
        <taxon>Bacillati</taxon>
        <taxon>Actinomycetota</taxon>
        <taxon>Actinomycetes</taxon>
        <taxon>Streptosporangiales</taxon>
        <taxon>Thermomonosporaceae</taxon>
        <taxon>Actinomadura</taxon>
    </lineage>
</organism>